<comment type="caution">
    <text evidence="3">The sequence shown here is derived from an EMBL/GenBank/DDBJ whole genome shotgun (WGS) entry which is preliminary data.</text>
</comment>
<name>A0A524RR08_9CHRO</name>
<evidence type="ECO:0000256" key="1">
    <source>
        <dbReference type="SAM" id="MobiDB-lite"/>
    </source>
</evidence>
<dbReference type="AlphaFoldDB" id="A0A524RR08"/>
<evidence type="ECO:0000259" key="2">
    <source>
        <dbReference type="Pfam" id="PF03050"/>
    </source>
</evidence>
<dbReference type="InterPro" id="IPR052344">
    <property type="entry name" value="Transposase-related"/>
</dbReference>
<dbReference type="EMBL" id="SRMO01000015">
    <property type="protein sequence ID" value="TGG96461.1"/>
    <property type="molecule type" value="Genomic_DNA"/>
</dbReference>
<sequence>MRTEKDLKLASRDTLLTIIAEQQAVITELRERIEELERRGPPRGRPVGMPGNKYTPKRPRPERTEPPKKRTQGFARRRMRPTRQVVHALDSCPECGTGMTGGWVHRTREVIEIPLAPAEVIEQVFVARMCALCRKRRLPHDSLKGVAVGRQRMGINLVSLIVTLREEGRLPIRSIQQYLRAVHHLKLSVGAIVETIRRVARQAQRTVDETLERIRGSPVVHADETGWREDGANGYVWTFSTPTDRYFVRRGRGKKVVDEVLGESFDGVLVSDFYAAYNHYPGLKQRCWVHLLRDIHELKALYPEDTGLVRWAGAVRQLYDRAKTYAEAGGQPAPGYQRMVSHGQLMLEKQLLALCRPFSNDDAAPQAKLCRRIERFIKELFVFVSHPDVPSENNAAERSLRHLVISRKISGGTRSEQGTNSKMTLASLLGTWRAKGLNPLSESRNLLVSHQLLYLSSGS</sequence>
<accession>A0A524RR08</accession>
<dbReference type="Pfam" id="PF03050">
    <property type="entry name" value="DDE_Tnp_IS66"/>
    <property type="match status" value="1"/>
</dbReference>
<dbReference type="PANTHER" id="PTHR33678">
    <property type="entry name" value="BLL1576 PROTEIN"/>
    <property type="match status" value="1"/>
</dbReference>
<feature type="compositionally biased region" description="Basic residues" evidence="1">
    <location>
        <begin position="69"/>
        <end position="81"/>
    </location>
</feature>
<feature type="compositionally biased region" description="Basic and acidic residues" evidence="1">
    <location>
        <begin position="59"/>
        <end position="68"/>
    </location>
</feature>
<feature type="domain" description="Transposase IS66 central" evidence="2">
    <location>
        <begin position="153"/>
        <end position="419"/>
    </location>
</feature>
<feature type="region of interest" description="Disordered" evidence="1">
    <location>
        <begin position="35"/>
        <end position="82"/>
    </location>
</feature>
<gene>
    <name evidence="3" type="ORF">ERJ67_00800</name>
</gene>
<organism evidence="3 4">
    <name type="scientific">Aphanocapsa feldmannii 277cV</name>
    <dbReference type="NCBI Taxonomy" id="2507553"/>
    <lineage>
        <taxon>Bacteria</taxon>
        <taxon>Bacillati</taxon>
        <taxon>Cyanobacteriota</taxon>
        <taxon>Cyanophyceae</taxon>
        <taxon>Oscillatoriophycideae</taxon>
        <taxon>Chroococcales</taxon>
        <taxon>Microcystaceae</taxon>
        <taxon>Aphanocapsa</taxon>
    </lineage>
</organism>
<evidence type="ECO:0000313" key="4">
    <source>
        <dbReference type="Proteomes" id="UP000317990"/>
    </source>
</evidence>
<reference evidence="3 4" key="1">
    <citation type="journal article" date="2019" name="mSystems">
        <title>Life at home and on the roam: Genomic adaptions reflect the dual lifestyle of an intracellular, facultative symbiont.</title>
        <authorList>
            <person name="Burgsdorf I."/>
        </authorList>
    </citation>
    <scope>NUCLEOTIDE SEQUENCE [LARGE SCALE GENOMIC DNA]</scope>
    <source>
        <strain evidence="3">277cV</strain>
    </source>
</reference>
<proteinExistence type="predicted"/>
<evidence type="ECO:0000313" key="3">
    <source>
        <dbReference type="EMBL" id="TGG96461.1"/>
    </source>
</evidence>
<protein>
    <submittedName>
        <fullName evidence="3">IS66 family transposase</fullName>
    </submittedName>
</protein>
<dbReference type="Proteomes" id="UP000317990">
    <property type="component" value="Unassembled WGS sequence"/>
</dbReference>
<dbReference type="InterPro" id="IPR004291">
    <property type="entry name" value="Transposase_IS66_central"/>
</dbReference>
<dbReference type="PANTHER" id="PTHR33678:SF2">
    <property type="match status" value="1"/>
</dbReference>
<dbReference type="NCBIfam" id="NF033517">
    <property type="entry name" value="transpos_IS66"/>
    <property type="match status" value="1"/>
</dbReference>